<feature type="transmembrane region" description="Helical" evidence="6">
    <location>
        <begin position="85"/>
        <end position="106"/>
    </location>
</feature>
<dbReference type="RefSeq" id="WP_188771575.1">
    <property type="nucleotide sequence ID" value="NZ_BMKK01000024.1"/>
</dbReference>
<dbReference type="GO" id="GO:0015035">
    <property type="term" value="F:protein-disulfide reductase activity"/>
    <property type="evidence" value="ECO:0007669"/>
    <property type="project" value="TreeGrafter"/>
</dbReference>
<feature type="transmembrane region" description="Helical" evidence="6">
    <location>
        <begin position="6"/>
        <end position="28"/>
    </location>
</feature>
<feature type="transmembrane region" description="Helical" evidence="6">
    <location>
        <begin position="262"/>
        <end position="280"/>
    </location>
</feature>
<dbReference type="GO" id="GO:0016020">
    <property type="term" value="C:membrane"/>
    <property type="evidence" value="ECO:0007669"/>
    <property type="project" value="UniProtKB-SubCell"/>
</dbReference>
<dbReference type="Pfam" id="PF13899">
    <property type="entry name" value="Thioredoxin_7"/>
    <property type="match status" value="1"/>
</dbReference>
<evidence type="ECO:0000256" key="2">
    <source>
        <dbReference type="ARBA" id="ARBA00022692"/>
    </source>
</evidence>
<comment type="caution">
    <text evidence="8">The sequence shown here is derived from an EMBL/GenBank/DDBJ whole genome shotgun (WGS) entry which is preliminary data.</text>
</comment>
<evidence type="ECO:0000256" key="4">
    <source>
        <dbReference type="ARBA" id="ARBA00022989"/>
    </source>
</evidence>
<feature type="transmembrane region" description="Helical" evidence="6">
    <location>
        <begin position="161"/>
        <end position="180"/>
    </location>
</feature>
<feature type="transmembrane region" description="Helical" evidence="6">
    <location>
        <begin position="49"/>
        <end position="73"/>
    </location>
</feature>
<evidence type="ECO:0000256" key="5">
    <source>
        <dbReference type="ARBA" id="ARBA00023136"/>
    </source>
</evidence>
<accession>A0A916ZAD4</accession>
<dbReference type="EMBL" id="BMKK01000024">
    <property type="protein sequence ID" value="GGD83580.1"/>
    <property type="molecule type" value="Genomic_DNA"/>
</dbReference>
<proteinExistence type="predicted"/>
<keyword evidence="3" id="KW-0201">Cytochrome c-type biogenesis</keyword>
<evidence type="ECO:0000256" key="1">
    <source>
        <dbReference type="ARBA" id="ARBA00004141"/>
    </source>
</evidence>
<evidence type="ECO:0000313" key="8">
    <source>
        <dbReference type="EMBL" id="GGD83580.1"/>
    </source>
</evidence>
<feature type="transmembrane region" description="Helical" evidence="6">
    <location>
        <begin position="229"/>
        <end position="250"/>
    </location>
</feature>
<dbReference type="SUPFAM" id="SSF52833">
    <property type="entry name" value="Thioredoxin-like"/>
    <property type="match status" value="1"/>
</dbReference>
<gene>
    <name evidence="8" type="ORF">GCM10011514_54570</name>
</gene>
<comment type="subcellular location">
    <subcellularLocation>
        <location evidence="1">Membrane</location>
        <topology evidence="1">Multi-pass membrane protein</topology>
    </subcellularLocation>
</comment>
<dbReference type="Gene3D" id="3.40.30.10">
    <property type="entry name" value="Glutaredoxin"/>
    <property type="match status" value="1"/>
</dbReference>
<organism evidence="8 9">
    <name type="scientific">Emticicia aquatilis</name>
    <dbReference type="NCBI Taxonomy" id="1537369"/>
    <lineage>
        <taxon>Bacteria</taxon>
        <taxon>Pseudomonadati</taxon>
        <taxon>Bacteroidota</taxon>
        <taxon>Cytophagia</taxon>
        <taxon>Cytophagales</taxon>
        <taxon>Leadbetterellaceae</taxon>
        <taxon>Emticicia</taxon>
    </lineage>
</organism>
<evidence type="ECO:0000256" key="6">
    <source>
        <dbReference type="SAM" id="Phobius"/>
    </source>
</evidence>
<sequence>MHEQQSLLGFLSVAFLAGVANLFMPCIYPIMPMTVSFFTKQSDGSRKAMFYGFSIMFVFALIGFVTMAFGAPFLNFISTHWLPNLIFFVIFIVFGVSLLGAFEIVLPHQFVNRIDGMSESGGWLGIFFMALTLVVVSFSCTAPFVGSLLILAAQGEVWRPLWGMLAFGLPFGLVFTLLAMFPQWLKSMPKSGGWMNEMKAVMGFAEFALALKFLSNIDQAYHFNLLHRNIFLIVWIIIFGLIAFYIAGFIRLPKDSKVKTYHWSRVVFSALFFIFTFYLIPGVVQDKPLELLSGILPPQDNKSELAGVPSEKLRPMPHGLSGFVDYDDALAYAKEVNKPLLLDFTGYACANCRKMEENVWVKPEVLERLKKDYVIASLYVDDKKELPKEKHYKSTYDDEVKTTIGDKNMDLEITRFNNNAQPYYAVVDASGKTVVNPIGYSSVEDFVKFLEEGKKK</sequence>
<keyword evidence="2 6" id="KW-0812">Transmembrane</keyword>
<dbReference type="GO" id="GO:0045454">
    <property type="term" value="P:cell redox homeostasis"/>
    <property type="evidence" value="ECO:0007669"/>
    <property type="project" value="TreeGrafter"/>
</dbReference>
<keyword evidence="5 6" id="KW-0472">Membrane</keyword>
<dbReference type="Proteomes" id="UP000609064">
    <property type="component" value="Unassembled WGS sequence"/>
</dbReference>
<dbReference type="PANTHER" id="PTHR32234">
    <property type="entry name" value="THIOL:DISULFIDE INTERCHANGE PROTEIN DSBD"/>
    <property type="match status" value="1"/>
</dbReference>
<dbReference type="AlphaFoldDB" id="A0A916ZAD4"/>
<evidence type="ECO:0000256" key="3">
    <source>
        <dbReference type="ARBA" id="ARBA00022748"/>
    </source>
</evidence>
<reference evidence="8" key="2">
    <citation type="submission" date="2020-09" db="EMBL/GenBank/DDBJ databases">
        <authorList>
            <person name="Sun Q."/>
            <person name="Zhou Y."/>
        </authorList>
    </citation>
    <scope>NUCLEOTIDE SEQUENCE</scope>
    <source>
        <strain evidence="8">CGMCC 1.15958</strain>
    </source>
</reference>
<evidence type="ECO:0000313" key="9">
    <source>
        <dbReference type="Proteomes" id="UP000609064"/>
    </source>
</evidence>
<feature type="transmembrane region" description="Helical" evidence="6">
    <location>
        <begin position="126"/>
        <end position="155"/>
    </location>
</feature>
<dbReference type="Pfam" id="PF02683">
    <property type="entry name" value="DsbD_TM"/>
    <property type="match status" value="1"/>
</dbReference>
<feature type="domain" description="Cytochrome C biogenesis protein transmembrane" evidence="7">
    <location>
        <begin position="10"/>
        <end position="216"/>
    </location>
</feature>
<protein>
    <recommendedName>
        <fullName evidence="7">Cytochrome C biogenesis protein transmembrane domain-containing protein</fullName>
    </recommendedName>
</protein>
<reference evidence="8" key="1">
    <citation type="journal article" date="2014" name="Int. J. Syst. Evol. Microbiol.">
        <title>Complete genome sequence of Corynebacterium casei LMG S-19264T (=DSM 44701T), isolated from a smear-ripened cheese.</title>
        <authorList>
            <consortium name="US DOE Joint Genome Institute (JGI-PGF)"/>
            <person name="Walter F."/>
            <person name="Albersmeier A."/>
            <person name="Kalinowski J."/>
            <person name="Ruckert C."/>
        </authorList>
    </citation>
    <scope>NUCLEOTIDE SEQUENCE</scope>
    <source>
        <strain evidence="8">CGMCC 1.15958</strain>
    </source>
</reference>
<keyword evidence="9" id="KW-1185">Reference proteome</keyword>
<keyword evidence="4 6" id="KW-1133">Transmembrane helix</keyword>
<dbReference type="PANTHER" id="PTHR32234:SF0">
    <property type="entry name" value="THIOL:DISULFIDE INTERCHANGE PROTEIN DSBD"/>
    <property type="match status" value="1"/>
</dbReference>
<dbReference type="InterPro" id="IPR003834">
    <property type="entry name" value="Cyt_c_assmbl_TM_dom"/>
</dbReference>
<dbReference type="InterPro" id="IPR036249">
    <property type="entry name" value="Thioredoxin-like_sf"/>
</dbReference>
<dbReference type="GO" id="GO:0017004">
    <property type="term" value="P:cytochrome complex assembly"/>
    <property type="evidence" value="ECO:0007669"/>
    <property type="project" value="UniProtKB-KW"/>
</dbReference>
<evidence type="ECO:0000259" key="7">
    <source>
        <dbReference type="Pfam" id="PF02683"/>
    </source>
</evidence>
<name>A0A916ZAD4_9BACT</name>